<accession>A0ABN6REB4</accession>
<evidence type="ECO:0000313" key="2">
    <source>
        <dbReference type="Proteomes" id="UP001064971"/>
    </source>
</evidence>
<sequence>MGEEKRWEKHYSNIINDPYCAFETTSKVYSNNPDDINEDLSCSGNSKLTVDERIDLLEKAEEFRVKLLPSSIVNSTKIQFDENKFALLFPLGTPTINTQITHIVKHDH</sequence>
<dbReference type="EMBL" id="AP026560">
    <property type="protein sequence ID" value="BDP41209.1"/>
    <property type="molecule type" value="Genomic_DNA"/>
</dbReference>
<gene>
    <name evidence="1" type="ORF">DAETH_11780</name>
</gene>
<keyword evidence="2" id="KW-1185">Reference proteome</keyword>
<proteinExistence type="predicted"/>
<evidence type="ECO:0000313" key="1">
    <source>
        <dbReference type="EMBL" id="BDP41209.1"/>
    </source>
</evidence>
<organism evidence="1 2">
    <name type="scientific">Deinococcus aetherius</name>
    <dbReference type="NCBI Taxonomy" id="200252"/>
    <lineage>
        <taxon>Bacteria</taxon>
        <taxon>Thermotogati</taxon>
        <taxon>Deinococcota</taxon>
        <taxon>Deinococci</taxon>
        <taxon>Deinococcales</taxon>
        <taxon>Deinococcaceae</taxon>
        <taxon>Deinococcus</taxon>
    </lineage>
</organism>
<dbReference type="Proteomes" id="UP001064971">
    <property type="component" value="Chromosome"/>
</dbReference>
<protein>
    <submittedName>
        <fullName evidence="1">Uncharacterized protein</fullName>
    </submittedName>
</protein>
<name>A0ABN6REB4_9DEIO</name>
<reference evidence="1" key="1">
    <citation type="submission" date="2022-07" db="EMBL/GenBank/DDBJ databases">
        <title>Complete Genome Sequence of the Radioresistant Bacterium Deinococcus aetherius ST0316, Isolated from the Air Dust collected in Lower Stratosphere above Japan.</title>
        <authorList>
            <person name="Satoh K."/>
            <person name="Hagiwara K."/>
            <person name="Katsumata K."/>
            <person name="Kubo A."/>
            <person name="Yokobori S."/>
            <person name="Yamagishi A."/>
            <person name="Oono Y."/>
            <person name="Narumi I."/>
        </authorList>
    </citation>
    <scope>NUCLEOTIDE SEQUENCE</scope>
    <source>
        <strain evidence="1">ST0316</strain>
    </source>
</reference>